<dbReference type="PANTHER" id="PTHR43117:SF4">
    <property type="entry name" value="OSMOPROTECTANT IMPORT ATP-BINDING PROTEIN OSMV"/>
    <property type="match status" value="1"/>
</dbReference>
<evidence type="ECO:0000256" key="1">
    <source>
        <dbReference type="ARBA" id="ARBA00005417"/>
    </source>
</evidence>
<dbReference type="InterPro" id="IPR017871">
    <property type="entry name" value="ABC_transporter-like_CS"/>
</dbReference>
<dbReference type="GO" id="GO:0015697">
    <property type="term" value="P:quaternary ammonium group transport"/>
    <property type="evidence" value="ECO:0007669"/>
    <property type="project" value="UniProtKB-ARBA"/>
</dbReference>
<evidence type="ECO:0000313" key="9">
    <source>
        <dbReference type="Proteomes" id="UP000652720"/>
    </source>
</evidence>
<dbReference type="InterPro" id="IPR027417">
    <property type="entry name" value="P-loop_NTPase"/>
</dbReference>
<dbReference type="Proteomes" id="UP000652720">
    <property type="component" value="Unassembled WGS sequence"/>
</dbReference>
<dbReference type="SMART" id="SM00382">
    <property type="entry name" value="AAA"/>
    <property type="match status" value="1"/>
</dbReference>
<evidence type="ECO:0000313" key="7">
    <source>
        <dbReference type="EMBL" id="GGI94825.1"/>
    </source>
</evidence>
<comment type="similarity">
    <text evidence="1">Belongs to the ABC transporter superfamily.</text>
</comment>
<protein>
    <submittedName>
        <fullName evidence="7">Amino acid ABC transporter ATP-binding protein</fullName>
    </submittedName>
</protein>
<name>A0AAV4KBT0_9DEIO</name>
<keyword evidence="4 7" id="KW-0067">ATP-binding</keyword>
<dbReference type="Gene3D" id="3.40.50.300">
    <property type="entry name" value="P-loop containing nucleotide triphosphate hydrolases"/>
    <property type="match status" value="1"/>
</dbReference>
<evidence type="ECO:0000256" key="3">
    <source>
        <dbReference type="ARBA" id="ARBA00022741"/>
    </source>
</evidence>
<dbReference type="EMBL" id="BMMA01000067">
    <property type="protein sequence ID" value="GGI94825.1"/>
    <property type="molecule type" value="Genomic_DNA"/>
</dbReference>
<evidence type="ECO:0000313" key="6">
    <source>
        <dbReference type="EMBL" id="GGI69134.1"/>
    </source>
</evidence>
<dbReference type="PANTHER" id="PTHR43117">
    <property type="entry name" value="OSMOPROTECTANT IMPORT ATP-BINDING PROTEIN OSMV"/>
    <property type="match status" value="1"/>
</dbReference>
<evidence type="ECO:0000313" key="8">
    <source>
        <dbReference type="Proteomes" id="UP000630135"/>
    </source>
</evidence>
<dbReference type="InterPro" id="IPR003439">
    <property type="entry name" value="ABC_transporter-like_ATP-bd"/>
</dbReference>
<reference evidence="7" key="2">
    <citation type="journal article" date="2014" name="Int. J. Syst. Evol. Microbiol.">
        <title>Complete genome sequence of Corynebacterium casei LMG S-19264T (=DSM 44701T), isolated from a smear-ripened cheese.</title>
        <authorList>
            <consortium name="US DOE Joint Genome Institute (JGI-PGF)"/>
            <person name="Walter F."/>
            <person name="Albersmeier A."/>
            <person name="Kalinowski J."/>
            <person name="Ruckert C."/>
        </authorList>
    </citation>
    <scope>NUCLEOTIDE SEQUENCE</scope>
    <source>
        <strain evidence="7">CGMCC 1.8885</strain>
    </source>
</reference>
<evidence type="ECO:0000259" key="5">
    <source>
        <dbReference type="PROSITE" id="PS50893"/>
    </source>
</evidence>
<dbReference type="PROSITE" id="PS50893">
    <property type="entry name" value="ABC_TRANSPORTER_2"/>
    <property type="match status" value="1"/>
</dbReference>
<evidence type="ECO:0000256" key="2">
    <source>
        <dbReference type="ARBA" id="ARBA00022448"/>
    </source>
</evidence>
<dbReference type="Proteomes" id="UP000630135">
    <property type="component" value="Unassembled WGS sequence"/>
</dbReference>
<proteinExistence type="inferred from homology"/>
<dbReference type="GO" id="GO:0005524">
    <property type="term" value="F:ATP binding"/>
    <property type="evidence" value="ECO:0007669"/>
    <property type="project" value="UniProtKB-KW"/>
</dbReference>
<dbReference type="Pfam" id="PF00005">
    <property type="entry name" value="ABC_tran"/>
    <property type="match status" value="1"/>
</dbReference>
<dbReference type="SUPFAM" id="SSF52540">
    <property type="entry name" value="P-loop containing nucleoside triphosphate hydrolases"/>
    <property type="match status" value="1"/>
</dbReference>
<reference evidence="7" key="4">
    <citation type="submission" date="2023-08" db="EMBL/GenBank/DDBJ databases">
        <authorList>
            <person name="Sun Q."/>
            <person name="Zhou Y."/>
        </authorList>
    </citation>
    <scope>NUCLEOTIDE SEQUENCE</scope>
    <source>
        <strain evidence="6">CGMCC 1.8884</strain>
        <strain evidence="7">CGMCC 1.8885</strain>
    </source>
</reference>
<dbReference type="EMBL" id="BMLZ01000087">
    <property type="protein sequence ID" value="GGI69134.1"/>
    <property type="molecule type" value="Genomic_DNA"/>
</dbReference>
<gene>
    <name evidence="6" type="ORF">GCM10008021_31620</name>
    <name evidence="7" type="ORF">GCM10010914_31710</name>
</gene>
<sequence>MIEFLNVTKSFGGPAILHDISLTVPRGELVILIGPSGCGKSTLLRLVNRLLELTSGDVRVGGVSVLEQDPVALRRRLGYVIQSVGLFPHLTVQENVELVPSISGVAREARAARARELLSLMGLEPGQYAGRYPRQLSGGQQQRVGIARALAADPEYLLMDEPFSALDPVTRAHLQEQFLTLKREIGKTILFVTHDVDEAVRLGDRICVLGAGAVQQYAAPEEVLRRPANDFVASFVGEGRELRRLGLRPVRAVMRPGAGSAEALGTVAADLPADQALSRLLGAGDGVLNVVDAGGAVVGTLRLADFGAA</sequence>
<evidence type="ECO:0000256" key="4">
    <source>
        <dbReference type="ARBA" id="ARBA00022840"/>
    </source>
</evidence>
<accession>A0AAV4KBT0</accession>
<dbReference type="GeneID" id="59166388"/>
<keyword evidence="3" id="KW-0547">Nucleotide-binding</keyword>
<reference evidence="6" key="1">
    <citation type="journal article" date="2014" name="Int. J. Syst. Evol. Microbiol.">
        <title>Complete genome of a new Firmicutes species belonging to the dominant human colonic microbiota ('Ruminococcus bicirculans') reveals two chromosomes and a selective capacity to utilize plant glucans.</title>
        <authorList>
            <consortium name="NISC Comparative Sequencing Program"/>
            <person name="Wegmann U."/>
            <person name="Louis P."/>
            <person name="Goesmann A."/>
            <person name="Henrissat B."/>
            <person name="Duncan S.H."/>
            <person name="Flint H.J."/>
        </authorList>
    </citation>
    <scope>NUCLEOTIDE SEQUENCE</scope>
    <source>
        <strain evidence="6">CGMCC 1.8884</strain>
    </source>
</reference>
<reference evidence="8" key="3">
    <citation type="journal article" date="2019" name="Int. J. Syst. Evol. Microbiol.">
        <title>The Global Catalogue of Microorganisms (GCM) 10K type strain sequencing project: providing services to taxonomists for standard genome sequencing and annotation.</title>
        <authorList>
            <consortium name="The Broad Institute Genomics Platform"/>
            <consortium name="The Broad Institute Genome Sequencing Center for Infectious Disease"/>
            <person name="Wu L."/>
            <person name="Ma J."/>
        </authorList>
    </citation>
    <scope>NUCLEOTIDE SEQUENCE [LARGE SCALE GENOMIC DNA]</scope>
    <source>
        <strain evidence="8">CGMCC 1.8884</strain>
    </source>
</reference>
<keyword evidence="2" id="KW-0813">Transport</keyword>
<dbReference type="PROSITE" id="PS00211">
    <property type="entry name" value="ABC_TRANSPORTER_1"/>
    <property type="match status" value="1"/>
</dbReference>
<feature type="domain" description="ABC transporter" evidence="5">
    <location>
        <begin position="2"/>
        <end position="236"/>
    </location>
</feature>
<dbReference type="AlphaFoldDB" id="A0AAV4KBT0"/>
<dbReference type="FunFam" id="3.40.50.300:FF:000425">
    <property type="entry name" value="Probable ABC transporter, ATP-binding subunit"/>
    <property type="match status" value="1"/>
</dbReference>
<comment type="caution">
    <text evidence="7">The sequence shown here is derived from an EMBL/GenBank/DDBJ whole genome shotgun (WGS) entry which is preliminary data.</text>
</comment>
<organism evidence="7 9">
    <name type="scientific">Deinococcus wulumuqiensis</name>
    <dbReference type="NCBI Taxonomy" id="980427"/>
    <lineage>
        <taxon>Bacteria</taxon>
        <taxon>Thermotogati</taxon>
        <taxon>Deinococcota</taxon>
        <taxon>Deinococci</taxon>
        <taxon>Deinococcales</taxon>
        <taxon>Deinococcaceae</taxon>
        <taxon>Deinococcus</taxon>
    </lineage>
</organism>
<dbReference type="RefSeq" id="WP_017871932.1">
    <property type="nucleotide sequence ID" value="NZ_BMLZ01000087.1"/>
</dbReference>
<dbReference type="GO" id="GO:0016887">
    <property type="term" value="F:ATP hydrolysis activity"/>
    <property type="evidence" value="ECO:0007669"/>
    <property type="project" value="InterPro"/>
</dbReference>
<keyword evidence="8" id="KW-1185">Reference proteome</keyword>
<dbReference type="InterPro" id="IPR003593">
    <property type="entry name" value="AAA+_ATPase"/>
</dbReference>